<dbReference type="EMBL" id="NTFS01000011">
    <property type="protein sequence ID" value="PAX60419.1"/>
    <property type="molecule type" value="Genomic_DNA"/>
</dbReference>
<evidence type="ECO:0008006" key="3">
    <source>
        <dbReference type="Google" id="ProtNLM"/>
    </source>
</evidence>
<proteinExistence type="predicted"/>
<keyword evidence="2" id="KW-1185">Reference proteome</keyword>
<gene>
    <name evidence="1" type="ORF">CK510_01980</name>
</gene>
<dbReference type="Proteomes" id="UP000218238">
    <property type="component" value="Unassembled WGS sequence"/>
</dbReference>
<accession>A0A2A2TPM3</accession>
<evidence type="ECO:0000313" key="1">
    <source>
        <dbReference type="EMBL" id="PAX60419.1"/>
    </source>
</evidence>
<dbReference type="RefSeq" id="WP_095720085.1">
    <property type="nucleotide sequence ID" value="NZ_NTFS01000011.1"/>
</dbReference>
<protein>
    <recommendedName>
        <fullName evidence="3">Fibrillin</fullName>
    </recommendedName>
</protein>
<organism evidence="1 2">
    <name type="scientific">Brunnivagina elsteri CCALA 953</name>
    <dbReference type="NCBI Taxonomy" id="987040"/>
    <lineage>
        <taxon>Bacteria</taxon>
        <taxon>Bacillati</taxon>
        <taxon>Cyanobacteriota</taxon>
        <taxon>Cyanophyceae</taxon>
        <taxon>Nostocales</taxon>
        <taxon>Calotrichaceae</taxon>
        <taxon>Brunnivagina</taxon>
    </lineage>
</organism>
<sequence length="206" mass="23009">MTTNFTSISNCNFTTELTQAVNAYRENSKNKPDVNQVVEALIQAEKTAKQQRLTYPLTSLVGKWQLCFATGTRKVQNRGGIILGKGFYIPKFTPAYISFTVSEDTQNQGEITNQIKLGLLSLKLSGLSQYIEKKNLLGFDFHQMEITLSKLRLYNGKLPGSKTQASNFYDASIGKLPFFAFFLVNEDFIAARGRGGGLALWVKDKN</sequence>
<dbReference type="PANTHER" id="PTHR35690:SF1">
    <property type="entry name" value="OS01G0363500 PROTEIN"/>
    <property type="match status" value="1"/>
</dbReference>
<name>A0A2A2TPM3_9CYAN</name>
<dbReference type="PANTHER" id="PTHR35690">
    <property type="entry name" value="OS01G0363500 PROTEIN"/>
    <property type="match status" value="1"/>
</dbReference>
<reference evidence="1 2" key="1">
    <citation type="submission" date="2017-08" db="EMBL/GenBank/DDBJ databases">
        <title>Draft genome sequence of filamentous cyanobacterium Calothrix elsteri CCALA 953.</title>
        <authorList>
            <person name="Gagunashvili A.N."/>
            <person name="Elster J."/>
            <person name="Andresson O.S."/>
        </authorList>
    </citation>
    <scope>NUCLEOTIDE SEQUENCE [LARGE SCALE GENOMIC DNA]</scope>
    <source>
        <strain evidence="1 2">CCALA 953</strain>
    </source>
</reference>
<dbReference type="AlphaFoldDB" id="A0A2A2TPM3"/>
<dbReference type="OrthoDB" id="463191at2"/>
<evidence type="ECO:0000313" key="2">
    <source>
        <dbReference type="Proteomes" id="UP000218238"/>
    </source>
</evidence>
<comment type="caution">
    <text evidence="1">The sequence shown here is derived from an EMBL/GenBank/DDBJ whole genome shotgun (WGS) entry which is preliminary data.</text>
</comment>